<dbReference type="SUPFAM" id="SSF111352">
    <property type="entry name" value="Ammonium transporter"/>
    <property type="match status" value="1"/>
</dbReference>
<feature type="compositionally biased region" description="Polar residues" evidence="10">
    <location>
        <begin position="411"/>
        <end position="425"/>
    </location>
</feature>
<dbReference type="Gene3D" id="1.10.3430.10">
    <property type="entry name" value="Ammonium transporter AmtB like domains"/>
    <property type="match status" value="1"/>
</dbReference>
<evidence type="ECO:0000256" key="9">
    <source>
        <dbReference type="RuleBase" id="RU362002"/>
    </source>
</evidence>
<dbReference type="GO" id="GO:0005886">
    <property type="term" value="C:plasma membrane"/>
    <property type="evidence" value="ECO:0007669"/>
    <property type="project" value="UniProtKB-SubCell"/>
</dbReference>
<evidence type="ECO:0000256" key="1">
    <source>
        <dbReference type="ARBA" id="ARBA00004141"/>
    </source>
</evidence>
<feature type="transmembrane region" description="Helical" evidence="9">
    <location>
        <begin position="164"/>
        <end position="186"/>
    </location>
</feature>
<feature type="transmembrane region" description="Helical" evidence="9">
    <location>
        <begin position="283"/>
        <end position="303"/>
    </location>
</feature>
<evidence type="ECO:0000256" key="7">
    <source>
        <dbReference type="ARBA" id="ARBA00023177"/>
    </source>
</evidence>
<feature type="transmembrane region" description="Helical" evidence="9">
    <location>
        <begin position="198"/>
        <end position="217"/>
    </location>
</feature>
<dbReference type="AlphaFoldDB" id="A0A4V2FQG6"/>
<comment type="caution">
    <text evidence="12">The sequence shown here is derived from an EMBL/GenBank/DDBJ whole genome shotgun (WGS) entry which is preliminary data.</text>
</comment>
<dbReference type="InterPro" id="IPR024041">
    <property type="entry name" value="NH4_transpt_AmtB-like_dom"/>
</dbReference>
<keyword evidence="3 9" id="KW-0813">Transport</keyword>
<feature type="transmembrane region" description="Helical" evidence="9">
    <location>
        <begin position="39"/>
        <end position="63"/>
    </location>
</feature>
<gene>
    <name evidence="12" type="ORF">EV383_1544</name>
</gene>
<feature type="transmembrane region" description="Helical" evidence="9">
    <location>
        <begin position="93"/>
        <end position="114"/>
    </location>
</feature>
<keyword evidence="5 9" id="KW-1133">Transmembrane helix</keyword>
<dbReference type="PROSITE" id="PS01219">
    <property type="entry name" value="AMMONIUM_TRANSP"/>
    <property type="match status" value="1"/>
</dbReference>
<dbReference type="NCBIfam" id="TIGR00836">
    <property type="entry name" value="amt"/>
    <property type="match status" value="1"/>
</dbReference>
<feature type="transmembrane region" description="Helical" evidence="9">
    <location>
        <begin position="223"/>
        <end position="249"/>
    </location>
</feature>
<evidence type="ECO:0000259" key="11">
    <source>
        <dbReference type="Pfam" id="PF00909"/>
    </source>
</evidence>
<feature type="transmembrane region" description="Helical" evidence="9">
    <location>
        <begin position="121"/>
        <end position="144"/>
    </location>
</feature>
<dbReference type="GO" id="GO:0008519">
    <property type="term" value="F:ammonium channel activity"/>
    <property type="evidence" value="ECO:0007669"/>
    <property type="project" value="InterPro"/>
</dbReference>
<proteinExistence type="inferred from homology"/>
<feature type="region of interest" description="Disordered" evidence="10">
    <location>
        <begin position="408"/>
        <end position="438"/>
    </location>
</feature>
<dbReference type="PANTHER" id="PTHR43029">
    <property type="entry name" value="AMMONIUM TRANSPORTER MEP2"/>
    <property type="match status" value="1"/>
</dbReference>
<evidence type="ECO:0000256" key="2">
    <source>
        <dbReference type="ARBA" id="ARBA00005887"/>
    </source>
</evidence>
<dbReference type="Pfam" id="PF00909">
    <property type="entry name" value="Ammonium_transp"/>
    <property type="match status" value="1"/>
</dbReference>
<dbReference type="OrthoDB" id="9814202at2"/>
<dbReference type="PANTHER" id="PTHR43029:SF10">
    <property type="entry name" value="AMMONIUM TRANSPORTER MEP2"/>
    <property type="match status" value="1"/>
</dbReference>
<keyword evidence="6 9" id="KW-0472">Membrane</keyword>
<evidence type="ECO:0000256" key="8">
    <source>
        <dbReference type="ARBA" id="ARBA00050025"/>
    </source>
</evidence>
<feature type="transmembrane region" description="Helical" evidence="9">
    <location>
        <begin position="315"/>
        <end position="338"/>
    </location>
</feature>
<dbReference type="InterPro" id="IPR029020">
    <property type="entry name" value="Ammonium/urea_transptr"/>
</dbReference>
<feature type="transmembrane region" description="Helical" evidence="9">
    <location>
        <begin position="261"/>
        <end position="277"/>
    </location>
</feature>
<keyword evidence="4 9" id="KW-0812">Transmembrane</keyword>
<dbReference type="InterPro" id="IPR018047">
    <property type="entry name" value="Ammonium_transpt_CS"/>
</dbReference>
<dbReference type="EMBL" id="SHKL01000001">
    <property type="protein sequence ID" value="RZT84690.1"/>
    <property type="molecule type" value="Genomic_DNA"/>
</dbReference>
<evidence type="ECO:0000256" key="3">
    <source>
        <dbReference type="ARBA" id="ARBA00022448"/>
    </source>
</evidence>
<comment type="similarity">
    <text evidence="2 9">Belongs to the ammonia transporter channel (TC 1.A.11.2) family.</text>
</comment>
<name>A0A4V2FQG6_PSEST</name>
<evidence type="ECO:0000256" key="4">
    <source>
        <dbReference type="ARBA" id="ARBA00022692"/>
    </source>
</evidence>
<dbReference type="Proteomes" id="UP000291591">
    <property type="component" value="Unassembled WGS sequence"/>
</dbReference>
<accession>A0A4V2FQG6</accession>
<keyword evidence="13" id="KW-1185">Reference proteome</keyword>
<keyword evidence="7 9" id="KW-0924">Ammonia transport</keyword>
<evidence type="ECO:0000256" key="6">
    <source>
        <dbReference type="ARBA" id="ARBA00023136"/>
    </source>
</evidence>
<evidence type="ECO:0000256" key="5">
    <source>
        <dbReference type="ARBA" id="ARBA00022989"/>
    </source>
</evidence>
<dbReference type="InterPro" id="IPR001905">
    <property type="entry name" value="Ammonium_transpt"/>
</dbReference>
<organism evidence="12 13">
    <name type="scientific">Pseudonocardia sediminis</name>
    <dbReference type="NCBI Taxonomy" id="1397368"/>
    <lineage>
        <taxon>Bacteria</taxon>
        <taxon>Bacillati</taxon>
        <taxon>Actinomycetota</taxon>
        <taxon>Actinomycetes</taxon>
        <taxon>Pseudonocardiales</taxon>
        <taxon>Pseudonocardiaceae</taxon>
        <taxon>Pseudonocardia</taxon>
    </lineage>
</organism>
<evidence type="ECO:0000256" key="10">
    <source>
        <dbReference type="SAM" id="MobiDB-lite"/>
    </source>
</evidence>
<feature type="transmembrane region" description="Helical" evidence="9">
    <location>
        <begin position="6"/>
        <end position="27"/>
    </location>
</feature>
<comment type="subcellular location">
    <subcellularLocation>
        <location evidence="9">Cell membrane</location>
        <topology evidence="9">Multi-pass membrane protein</topology>
    </subcellularLocation>
    <subcellularLocation>
        <location evidence="1">Membrane</location>
        <topology evidence="1">Multi-pass membrane protein</topology>
    </subcellularLocation>
</comment>
<dbReference type="RefSeq" id="WP_130289260.1">
    <property type="nucleotide sequence ID" value="NZ_SHKL01000001.1"/>
</dbReference>
<reference evidence="12 13" key="1">
    <citation type="submission" date="2019-02" db="EMBL/GenBank/DDBJ databases">
        <title>Sequencing the genomes of 1000 actinobacteria strains.</title>
        <authorList>
            <person name="Klenk H.-P."/>
        </authorList>
    </citation>
    <scope>NUCLEOTIDE SEQUENCE [LARGE SCALE GENOMIC DNA]</scope>
    <source>
        <strain evidence="12 13">DSM 45779</strain>
    </source>
</reference>
<sequence length="438" mass="45541">MDAGNTAYVLGCAAMVMLMTPGLAFFYGGMVQAKSVLNMMMMSLVSLGVIGLIWVVFGFSLAFGDSHAGLIGGFEFVGLTQTGAMVNGVPVQAFAMFQLMFAVITGALVSGAIADRARFWPWTLFVAAWTVVVYIPLAHWIFAFDDAVSPNGGWLANTLGALDFAGGTAVEINSGASALALALVLGRRRGWPEPTRPHNLPAVLLGAGLLWFGWFGFNAGSALAAGATAANAFVTTMTAAAASVMAWLVLEHRLDGRPTSLGGASAAIAGLVGITPACGYVDTWGALVIGVLAGLICQLAIRLKYRLGYDDSLDVVAIHGIGGVIGMLALGFFATTSVNADGADGLLYGGGVSQLGKQALAVVVAMVWAFALSAVLAWVIRKTIGFRAHADDESAGIDEAEHAESAYEFTTMRTSGRSPGLTGQQRPARPHAREEESR</sequence>
<feature type="transmembrane region" description="Helical" evidence="9">
    <location>
        <begin position="358"/>
        <end position="380"/>
    </location>
</feature>
<evidence type="ECO:0000313" key="13">
    <source>
        <dbReference type="Proteomes" id="UP000291591"/>
    </source>
</evidence>
<protein>
    <recommendedName>
        <fullName evidence="8 9">Ammonium transporter</fullName>
    </recommendedName>
</protein>
<evidence type="ECO:0000313" key="12">
    <source>
        <dbReference type="EMBL" id="RZT84690.1"/>
    </source>
</evidence>
<feature type="domain" description="Ammonium transporter AmtB-like" evidence="11">
    <location>
        <begin position="9"/>
        <end position="407"/>
    </location>
</feature>